<evidence type="ECO:0000313" key="2">
    <source>
        <dbReference type="EMBL" id="KAB5485730.1"/>
    </source>
</evidence>
<dbReference type="InterPro" id="IPR052535">
    <property type="entry name" value="Bacilysin_H2HPP_isomerase"/>
</dbReference>
<evidence type="ECO:0000313" key="3">
    <source>
        <dbReference type="Proteomes" id="UP000319204"/>
    </source>
</evidence>
<dbReference type="Pfam" id="PF07883">
    <property type="entry name" value="Cupin_2"/>
    <property type="match status" value="1"/>
</dbReference>
<name>A0A5N5IQN5_9FLAO</name>
<protein>
    <submittedName>
        <fullName evidence="2">Cupin domain-containing protein</fullName>
    </submittedName>
</protein>
<dbReference type="SUPFAM" id="SSF51182">
    <property type="entry name" value="RmlC-like cupins"/>
    <property type="match status" value="1"/>
</dbReference>
<dbReference type="Gene3D" id="2.60.120.10">
    <property type="entry name" value="Jelly Rolls"/>
    <property type="match status" value="1"/>
</dbReference>
<evidence type="ECO:0000259" key="1">
    <source>
        <dbReference type="Pfam" id="PF07883"/>
    </source>
</evidence>
<dbReference type="OrthoDB" id="9811153at2"/>
<feature type="domain" description="Cupin type-2" evidence="1">
    <location>
        <begin position="38"/>
        <end position="95"/>
    </location>
</feature>
<dbReference type="RefSeq" id="WP_151891277.1">
    <property type="nucleotide sequence ID" value="NZ_VNIK02000011.1"/>
</dbReference>
<dbReference type="InterPro" id="IPR025499">
    <property type="entry name" value="KdgF"/>
</dbReference>
<gene>
    <name evidence="2" type="ORF">FOT42_014625</name>
</gene>
<sequence length="112" mass="12600">MKLKKDLFFDGASDWEDLGGGVSRQFVGYNSQQMMVKVKFEKEAIGAMHHHFHSQVTYVAGGQFEVTVDSQTKVLKEGDGFFAQPNMEHGVKCLEAGLLIDVFTPLREDFLK</sequence>
<dbReference type="AlphaFoldDB" id="A0A5N5IQN5"/>
<dbReference type="InterPro" id="IPR011051">
    <property type="entry name" value="RmlC_Cupin_sf"/>
</dbReference>
<comment type="caution">
    <text evidence="2">The sequence shown here is derived from an EMBL/GenBank/DDBJ whole genome shotgun (WGS) entry which is preliminary data.</text>
</comment>
<dbReference type="InterPro" id="IPR014710">
    <property type="entry name" value="RmlC-like_jellyroll"/>
</dbReference>
<dbReference type="Proteomes" id="UP000319204">
    <property type="component" value="Unassembled WGS sequence"/>
</dbReference>
<dbReference type="PANTHER" id="PTHR40112:SF1">
    <property type="entry name" value="H2HPP ISOMERASE"/>
    <property type="match status" value="1"/>
</dbReference>
<keyword evidence="3" id="KW-1185">Reference proteome</keyword>
<reference evidence="2" key="1">
    <citation type="submission" date="2019-10" db="EMBL/GenBank/DDBJ databases">
        <title>Muricauda hadale sp. nov., a piezophilic bacterium isolated from hadopelagic water of the Mariana Trench.</title>
        <authorList>
            <person name="Wei Y."/>
        </authorList>
    </citation>
    <scope>NUCLEOTIDE SEQUENCE [LARGE SCALE GENOMIC DNA]</scope>
    <source>
        <strain evidence="2">MT-229</strain>
    </source>
</reference>
<organism evidence="2 3">
    <name type="scientific">Flagellimonas hadalis</name>
    <dbReference type="NCBI Taxonomy" id="2597517"/>
    <lineage>
        <taxon>Bacteria</taxon>
        <taxon>Pseudomonadati</taxon>
        <taxon>Bacteroidota</taxon>
        <taxon>Flavobacteriia</taxon>
        <taxon>Flavobacteriales</taxon>
        <taxon>Flavobacteriaceae</taxon>
        <taxon>Flagellimonas</taxon>
    </lineage>
</organism>
<accession>A0A5N5IQN5</accession>
<dbReference type="InterPro" id="IPR013096">
    <property type="entry name" value="Cupin_2"/>
</dbReference>
<dbReference type="EMBL" id="VNIK02000011">
    <property type="protein sequence ID" value="KAB5485730.1"/>
    <property type="molecule type" value="Genomic_DNA"/>
</dbReference>
<dbReference type="PANTHER" id="PTHR40112">
    <property type="entry name" value="H2HPP ISOMERASE"/>
    <property type="match status" value="1"/>
</dbReference>
<proteinExistence type="predicted"/>
<dbReference type="PIRSF" id="PIRSF029883">
    <property type="entry name" value="KdgF"/>
    <property type="match status" value="1"/>
</dbReference>
<dbReference type="CDD" id="cd02238">
    <property type="entry name" value="cupin_KdgF"/>
    <property type="match status" value="1"/>
</dbReference>